<dbReference type="EMBL" id="VRSV01000002">
    <property type="protein sequence ID" value="TXK10054.1"/>
    <property type="molecule type" value="Genomic_DNA"/>
</dbReference>
<protein>
    <submittedName>
        <fullName evidence="4">DUF222 domain-containing protein</fullName>
    </submittedName>
</protein>
<dbReference type="SMART" id="SM00507">
    <property type="entry name" value="HNHc"/>
    <property type="match status" value="1"/>
</dbReference>
<evidence type="ECO:0000313" key="4">
    <source>
        <dbReference type="EMBL" id="TXK10054.1"/>
    </source>
</evidence>
<comment type="similarity">
    <text evidence="1">Belongs to the Rv1128c/1148c/1588c/1702c/1945/3466 family.</text>
</comment>
<evidence type="ECO:0000256" key="1">
    <source>
        <dbReference type="ARBA" id="ARBA00023450"/>
    </source>
</evidence>
<dbReference type="GO" id="GO:0003676">
    <property type="term" value="F:nucleic acid binding"/>
    <property type="evidence" value="ECO:0007669"/>
    <property type="project" value="InterPro"/>
</dbReference>
<proteinExistence type="inferred from homology"/>
<name>A0A5C8HYG0_9MICO</name>
<accession>A0A5C8HYG0</accession>
<feature type="domain" description="HNH nuclease" evidence="3">
    <location>
        <begin position="356"/>
        <end position="408"/>
    </location>
</feature>
<feature type="region of interest" description="Disordered" evidence="2">
    <location>
        <begin position="444"/>
        <end position="464"/>
    </location>
</feature>
<dbReference type="OrthoDB" id="3261064at2"/>
<comment type="caution">
    <text evidence="4">The sequence shown here is derived from an EMBL/GenBank/DDBJ whole genome shotgun (WGS) entry which is preliminary data.</text>
</comment>
<feature type="region of interest" description="Disordered" evidence="2">
    <location>
        <begin position="1"/>
        <end position="33"/>
    </location>
</feature>
<reference evidence="4 5" key="1">
    <citation type="submission" date="2019-08" db="EMBL/GenBank/DDBJ databases">
        <authorList>
            <person name="Dong K."/>
        </authorList>
    </citation>
    <scope>NUCLEOTIDE SEQUENCE [LARGE SCALE GENOMIC DNA]</scope>
    <source>
        <strain evidence="4 5">JCM14558</strain>
    </source>
</reference>
<dbReference type="AlphaFoldDB" id="A0A5C8HYG0"/>
<evidence type="ECO:0000259" key="3">
    <source>
        <dbReference type="SMART" id="SM00507"/>
    </source>
</evidence>
<organism evidence="4 5">
    <name type="scientific">Microbacterium hatanonis</name>
    <dbReference type="NCBI Taxonomy" id="404366"/>
    <lineage>
        <taxon>Bacteria</taxon>
        <taxon>Bacillati</taxon>
        <taxon>Actinomycetota</taxon>
        <taxon>Actinomycetes</taxon>
        <taxon>Micrococcales</taxon>
        <taxon>Microbacteriaceae</taxon>
        <taxon>Microbacterium</taxon>
    </lineage>
</organism>
<dbReference type="Pfam" id="PF01844">
    <property type="entry name" value="HNH"/>
    <property type="match status" value="1"/>
</dbReference>
<dbReference type="GO" id="GO:0008270">
    <property type="term" value="F:zinc ion binding"/>
    <property type="evidence" value="ECO:0007669"/>
    <property type="project" value="InterPro"/>
</dbReference>
<dbReference type="Proteomes" id="UP000321034">
    <property type="component" value="Unassembled WGS sequence"/>
</dbReference>
<dbReference type="InterPro" id="IPR002711">
    <property type="entry name" value="HNH"/>
</dbReference>
<keyword evidence="5" id="KW-1185">Reference proteome</keyword>
<sequence length="464" mass="50859">MFSNGDTPAGGETRRDADAPQPEADGSEWPEAPEWFEEREWFDADADPVAAGRDGLDAVSDVSTLMSVFAAQRFEPVESVRREAMAEAAVFRGKTTEILMRSLRLELAAVLQVTEHTAERMLVTADGLVNRYPTMLDALSHARTTERHADVFVELVDQVEPELRDQVVPLAVDLATTHALGSFRRLLRKLVDTVRAATLSERHAEAIRERRVVVQPAEDGMSWVMLYTSAVKAHAVHNRSTAIAKTLGDREGEERSLDELRADVMVDLLVDGDVPAHPDAARVIHAIVAVTVPALSLLDDEHAQTAPGVVEGVGPIPIDHARELCGSADGWMRVLTHPETGMVLSVGRDQYRTPLPLRRLVEWRAETCMAPGCGTPARRCQIDHQLAWEHGGTTELANLAPLCVGHHTIKHHGGWRVTQIPDSGGALEWTSPGGRRFAVQPQRKVPVFRPAPDDDHPPEAAAPF</sequence>
<gene>
    <name evidence="4" type="ORF">FVP77_14415</name>
</gene>
<dbReference type="CDD" id="cd00085">
    <property type="entry name" value="HNHc"/>
    <property type="match status" value="1"/>
</dbReference>
<dbReference type="Gene3D" id="1.10.30.50">
    <property type="match status" value="1"/>
</dbReference>
<dbReference type="GO" id="GO:0004519">
    <property type="term" value="F:endonuclease activity"/>
    <property type="evidence" value="ECO:0007669"/>
    <property type="project" value="InterPro"/>
</dbReference>
<dbReference type="InterPro" id="IPR003870">
    <property type="entry name" value="DUF222"/>
</dbReference>
<evidence type="ECO:0000313" key="5">
    <source>
        <dbReference type="Proteomes" id="UP000321034"/>
    </source>
</evidence>
<dbReference type="RefSeq" id="WP_147895252.1">
    <property type="nucleotide sequence ID" value="NZ_BAAANR010000001.1"/>
</dbReference>
<evidence type="ECO:0000256" key="2">
    <source>
        <dbReference type="SAM" id="MobiDB-lite"/>
    </source>
</evidence>
<dbReference type="Pfam" id="PF02720">
    <property type="entry name" value="DUF222"/>
    <property type="match status" value="1"/>
</dbReference>
<dbReference type="InterPro" id="IPR003615">
    <property type="entry name" value="HNH_nuc"/>
</dbReference>